<proteinExistence type="predicted"/>
<evidence type="ECO:0000313" key="2">
    <source>
        <dbReference type="Proteomes" id="UP001642360"/>
    </source>
</evidence>
<dbReference type="AlphaFoldDB" id="A0ABC8T5C3"/>
<protein>
    <recommendedName>
        <fullName evidence="3">Glucose-6-phosphate 1-epimerase</fullName>
    </recommendedName>
</protein>
<dbReference type="InterPro" id="IPR011013">
    <property type="entry name" value="Gal_mutarotase_sf_dom"/>
</dbReference>
<name>A0ABC8T5C3_9AQUA</name>
<sequence length="66" mass="7356">MSSDRIPVEVCKGINGLEKIVLREVRGSSAEVYLYGGHVTSWKNEHGEELLFVSSKFDCPTPIYLA</sequence>
<dbReference type="Proteomes" id="UP001642360">
    <property type="component" value="Unassembled WGS sequence"/>
</dbReference>
<reference evidence="1 2" key="1">
    <citation type="submission" date="2024-02" db="EMBL/GenBank/DDBJ databases">
        <authorList>
            <person name="Vignale AGUSTIN F."/>
            <person name="Sosa J E."/>
            <person name="Modenutti C."/>
        </authorList>
    </citation>
    <scope>NUCLEOTIDE SEQUENCE [LARGE SCALE GENOMIC DNA]</scope>
</reference>
<dbReference type="Gene3D" id="2.70.98.10">
    <property type="match status" value="1"/>
</dbReference>
<keyword evidence="2" id="KW-1185">Reference proteome</keyword>
<accession>A0ABC8T5C3</accession>
<comment type="caution">
    <text evidence="1">The sequence shown here is derived from an EMBL/GenBank/DDBJ whole genome shotgun (WGS) entry which is preliminary data.</text>
</comment>
<dbReference type="SUPFAM" id="SSF74650">
    <property type="entry name" value="Galactose mutarotase-like"/>
    <property type="match status" value="1"/>
</dbReference>
<dbReference type="PANTHER" id="PTHR11122:SF13">
    <property type="entry name" value="GLUCOSE-6-PHOSPHATE 1-EPIMERASE"/>
    <property type="match status" value="1"/>
</dbReference>
<evidence type="ECO:0008006" key="3">
    <source>
        <dbReference type="Google" id="ProtNLM"/>
    </source>
</evidence>
<organism evidence="1 2">
    <name type="scientific">Ilex paraguariensis</name>
    <name type="common">yerba mate</name>
    <dbReference type="NCBI Taxonomy" id="185542"/>
    <lineage>
        <taxon>Eukaryota</taxon>
        <taxon>Viridiplantae</taxon>
        <taxon>Streptophyta</taxon>
        <taxon>Embryophyta</taxon>
        <taxon>Tracheophyta</taxon>
        <taxon>Spermatophyta</taxon>
        <taxon>Magnoliopsida</taxon>
        <taxon>eudicotyledons</taxon>
        <taxon>Gunneridae</taxon>
        <taxon>Pentapetalae</taxon>
        <taxon>asterids</taxon>
        <taxon>campanulids</taxon>
        <taxon>Aquifoliales</taxon>
        <taxon>Aquifoliaceae</taxon>
        <taxon>Ilex</taxon>
    </lineage>
</organism>
<gene>
    <name evidence="1" type="ORF">ILEXP_LOCUS31087</name>
</gene>
<dbReference type="PANTHER" id="PTHR11122">
    <property type="entry name" value="APOSPORY-ASSOCIATED PROTEIN C-RELATED"/>
    <property type="match status" value="1"/>
</dbReference>
<dbReference type="InterPro" id="IPR014718">
    <property type="entry name" value="GH-type_carb-bd"/>
</dbReference>
<evidence type="ECO:0000313" key="1">
    <source>
        <dbReference type="EMBL" id="CAK9162237.1"/>
    </source>
</evidence>
<dbReference type="EMBL" id="CAUOFW020003824">
    <property type="protein sequence ID" value="CAK9162237.1"/>
    <property type="molecule type" value="Genomic_DNA"/>
</dbReference>